<dbReference type="EMBL" id="MT143180">
    <property type="protein sequence ID" value="QJA93824.1"/>
    <property type="molecule type" value="Genomic_DNA"/>
</dbReference>
<dbReference type="Gene3D" id="3.40.1800.10">
    <property type="entry name" value="His-Me finger endonucleases"/>
    <property type="match status" value="1"/>
</dbReference>
<proteinExistence type="predicted"/>
<dbReference type="AlphaFoldDB" id="A0A6M3LKH8"/>
<dbReference type="InterPro" id="IPR038563">
    <property type="entry name" value="Endonuclease_7_sf"/>
</dbReference>
<sequence length="132" mass="15175">MTSNQWHRMGRFRWERQIALSRPSAAPRASKEGTARAKAQSRLSARQKRRQRWLARRCGISPAKAAELAAVDRCDCCRYRKSQPLLPDGEAGAVRGLLCRHCLHLVRAARGSRRRLLQAARYLRKRSIEREA</sequence>
<name>A0A6M3LKH8_9ZZZZ</name>
<keyword evidence="2" id="KW-0378">Hydrolase</keyword>
<reference evidence="2" key="1">
    <citation type="submission" date="2020-03" db="EMBL/GenBank/DDBJ databases">
        <title>The deep terrestrial virosphere.</title>
        <authorList>
            <person name="Holmfeldt K."/>
            <person name="Nilsson E."/>
            <person name="Simone D."/>
            <person name="Lopez-Fernandez M."/>
            <person name="Wu X."/>
            <person name="de Brujin I."/>
            <person name="Lundin D."/>
            <person name="Andersson A."/>
            <person name="Bertilsson S."/>
            <person name="Dopson M."/>
        </authorList>
    </citation>
    <scope>NUCLEOTIDE SEQUENCE</scope>
    <source>
        <strain evidence="2">MM415B04109</strain>
    </source>
</reference>
<evidence type="ECO:0000313" key="2">
    <source>
        <dbReference type="EMBL" id="QJA93824.1"/>
    </source>
</evidence>
<gene>
    <name evidence="2" type="ORF">MM415B04109_0008</name>
</gene>
<feature type="region of interest" description="Disordered" evidence="1">
    <location>
        <begin position="22"/>
        <end position="46"/>
    </location>
</feature>
<organism evidence="2">
    <name type="scientific">viral metagenome</name>
    <dbReference type="NCBI Taxonomy" id="1070528"/>
    <lineage>
        <taxon>unclassified sequences</taxon>
        <taxon>metagenomes</taxon>
        <taxon>organismal metagenomes</taxon>
    </lineage>
</organism>
<keyword evidence="2" id="KW-0540">Nuclease</keyword>
<keyword evidence="2" id="KW-0255">Endonuclease</keyword>
<accession>A0A6M3LKH8</accession>
<dbReference type="GO" id="GO:0004519">
    <property type="term" value="F:endonuclease activity"/>
    <property type="evidence" value="ECO:0007669"/>
    <property type="project" value="UniProtKB-KW"/>
</dbReference>
<protein>
    <submittedName>
        <fullName evidence="2">Putative recombination endonuclease VII</fullName>
    </submittedName>
</protein>
<evidence type="ECO:0000256" key="1">
    <source>
        <dbReference type="SAM" id="MobiDB-lite"/>
    </source>
</evidence>